<accession>A0A552E0I7</accession>
<evidence type="ECO:0000313" key="1">
    <source>
        <dbReference type="EMBL" id="TRU27998.1"/>
    </source>
</evidence>
<name>A0A552E0I7_MICAE</name>
<evidence type="ECO:0000313" key="2">
    <source>
        <dbReference type="Proteomes" id="UP000319313"/>
    </source>
</evidence>
<gene>
    <name evidence="1" type="ORF">EWV81_06195</name>
</gene>
<dbReference type="AlphaFoldDB" id="A0A552E0I7"/>
<reference evidence="1 2" key="1">
    <citation type="submission" date="2019-01" db="EMBL/GenBank/DDBJ databases">
        <title>Coherence of Microcystis species and biogeography revealed through population genomics.</title>
        <authorList>
            <person name="Perez-Carrascal O.M."/>
            <person name="Terrat Y."/>
            <person name="Giani A."/>
            <person name="Fortin N."/>
            <person name="Tromas N."/>
            <person name="Shapiro B.J."/>
        </authorList>
    </citation>
    <scope>NUCLEOTIDE SEQUENCE [LARGE SCALE GENOMIC DNA]</scope>
    <source>
        <strain evidence="1">Ma_SC_T_19800800_S464</strain>
    </source>
</reference>
<comment type="caution">
    <text evidence="1">The sequence shown here is derived from an EMBL/GenBank/DDBJ whole genome shotgun (WGS) entry which is preliminary data.</text>
</comment>
<organism evidence="1 2">
    <name type="scientific">Microcystis aeruginosa Ma_SC_T_19800800_S464</name>
    <dbReference type="NCBI Taxonomy" id="2486257"/>
    <lineage>
        <taxon>Bacteria</taxon>
        <taxon>Bacillati</taxon>
        <taxon>Cyanobacteriota</taxon>
        <taxon>Cyanophyceae</taxon>
        <taxon>Oscillatoriophycideae</taxon>
        <taxon>Chroococcales</taxon>
        <taxon>Microcystaceae</taxon>
        <taxon>Microcystis</taxon>
    </lineage>
</organism>
<dbReference type="Proteomes" id="UP000319313">
    <property type="component" value="Unassembled WGS sequence"/>
</dbReference>
<sequence length="66" mass="7498">MVTAFPTRKILPPQICEKIISDSNRLSVRLTEAKFRLCETGLKNSFECLPPRISPGLIVFRLELLP</sequence>
<proteinExistence type="predicted"/>
<dbReference type="EMBL" id="SFBL01000046">
    <property type="protein sequence ID" value="TRU27998.1"/>
    <property type="molecule type" value="Genomic_DNA"/>
</dbReference>
<protein>
    <submittedName>
        <fullName evidence="1">Uncharacterized protein</fullName>
    </submittedName>
</protein>